<keyword evidence="3" id="KW-1003">Cell membrane</keyword>
<evidence type="ECO:0000256" key="3">
    <source>
        <dbReference type="ARBA" id="ARBA00022475"/>
    </source>
</evidence>
<comment type="subcellular location">
    <subcellularLocation>
        <location evidence="1">Cell membrane</location>
        <topology evidence="1">Multi-pass membrane protein</topology>
    </subcellularLocation>
</comment>
<protein>
    <submittedName>
        <fullName evidence="9">Type II secretory pathway component PulF</fullName>
    </submittedName>
</protein>
<dbReference type="Pfam" id="PF00482">
    <property type="entry name" value="T2SSF"/>
    <property type="match status" value="2"/>
</dbReference>
<evidence type="ECO:0000256" key="6">
    <source>
        <dbReference type="ARBA" id="ARBA00023136"/>
    </source>
</evidence>
<evidence type="ECO:0000313" key="9">
    <source>
        <dbReference type="EMBL" id="TCV98484.1"/>
    </source>
</evidence>
<keyword evidence="5 7" id="KW-1133">Transmembrane helix</keyword>
<dbReference type="PANTHER" id="PTHR30012">
    <property type="entry name" value="GENERAL SECRETION PATHWAY PROTEIN"/>
    <property type="match status" value="1"/>
</dbReference>
<evidence type="ECO:0000313" key="10">
    <source>
        <dbReference type="Proteomes" id="UP000295515"/>
    </source>
</evidence>
<evidence type="ECO:0000256" key="4">
    <source>
        <dbReference type="ARBA" id="ARBA00022692"/>
    </source>
</evidence>
<dbReference type="InterPro" id="IPR018076">
    <property type="entry name" value="T2SS_GspF_dom"/>
</dbReference>
<proteinExistence type="inferred from homology"/>
<evidence type="ECO:0000256" key="1">
    <source>
        <dbReference type="ARBA" id="ARBA00004651"/>
    </source>
</evidence>
<comment type="caution">
    <text evidence="9">The sequence shown here is derived from an EMBL/GenBank/DDBJ whole genome shotgun (WGS) entry which is preliminary data.</text>
</comment>
<evidence type="ECO:0000256" key="2">
    <source>
        <dbReference type="ARBA" id="ARBA00005745"/>
    </source>
</evidence>
<feature type="domain" description="Type II secretion system protein GspF" evidence="8">
    <location>
        <begin position="7"/>
        <end position="124"/>
    </location>
</feature>
<dbReference type="PANTHER" id="PTHR30012:SF0">
    <property type="entry name" value="TYPE II SECRETION SYSTEM PROTEIN F-RELATED"/>
    <property type="match status" value="1"/>
</dbReference>
<accession>A0A4R3Z3J4</accession>
<name>A0A4R3Z3J4_9FIRM</name>
<keyword evidence="6 7" id="KW-0472">Membrane</keyword>
<feature type="transmembrane region" description="Helical" evidence="7">
    <location>
        <begin position="306"/>
        <end position="329"/>
    </location>
</feature>
<organism evidence="9 10">
    <name type="scientific">Longibaculum muris</name>
    <dbReference type="NCBI Taxonomy" id="1796628"/>
    <lineage>
        <taxon>Bacteria</taxon>
        <taxon>Bacillati</taxon>
        <taxon>Bacillota</taxon>
        <taxon>Erysipelotrichia</taxon>
        <taxon>Erysipelotrichales</taxon>
        <taxon>Coprobacillaceae</taxon>
        <taxon>Longibaculum</taxon>
    </lineage>
</organism>
<feature type="domain" description="Type II secretion system protein GspF" evidence="8">
    <location>
        <begin position="209"/>
        <end position="324"/>
    </location>
</feature>
<sequence>MNKEYLFLKNLYTLLNAGYTFEEALMICQRIFYLPMIDDMLEELKKGEAIDNVLMSHSLPTLFKEYFYFFKNKNCLSEAIEKTLHICMMRQDYQNQLKSKLTYPLILMTFLFLFSIFVVVILLPNVNQLFDSFQIQKSFMIQVMFTFFYLMPFFIMIAVFLISFLLIRLYYALKKKSYLIIEWYLHLPVFKVCLQKYFSLKFAIYYHELLQEEIDSATIIQLLNDQMTESDLKIVLYEMYNRLHEGEALEDILNDFEYFDPLFLSFFQMYIKNPIQKQSISHYIELTYQQIDVWISQFLKYLVPSIYGFVAIFVITIYVSIIIPMMNVISDI</sequence>
<evidence type="ECO:0000259" key="8">
    <source>
        <dbReference type="Pfam" id="PF00482"/>
    </source>
</evidence>
<dbReference type="Gene3D" id="1.20.81.30">
    <property type="entry name" value="Type II secretion system (T2SS), domain F"/>
    <property type="match status" value="1"/>
</dbReference>
<dbReference type="InterPro" id="IPR003004">
    <property type="entry name" value="GspF/PilC"/>
</dbReference>
<feature type="transmembrane region" description="Helical" evidence="7">
    <location>
        <begin position="143"/>
        <end position="167"/>
    </location>
</feature>
<gene>
    <name evidence="9" type="ORF">EDD60_11378</name>
</gene>
<dbReference type="Proteomes" id="UP000295515">
    <property type="component" value="Unassembled WGS sequence"/>
</dbReference>
<feature type="transmembrane region" description="Helical" evidence="7">
    <location>
        <begin position="101"/>
        <end position="123"/>
    </location>
</feature>
<evidence type="ECO:0000256" key="5">
    <source>
        <dbReference type="ARBA" id="ARBA00022989"/>
    </source>
</evidence>
<keyword evidence="10" id="KW-1185">Reference proteome</keyword>
<keyword evidence="4 7" id="KW-0812">Transmembrane</keyword>
<comment type="similarity">
    <text evidence="2">Belongs to the GSP F family.</text>
</comment>
<evidence type="ECO:0000256" key="7">
    <source>
        <dbReference type="SAM" id="Phobius"/>
    </source>
</evidence>
<dbReference type="EMBL" id="SMCQ01000013">
    <property type="protein sequence ID" value="TCV98484.1"/>
    <property type="molecule type" value="Genomic_DNA"/>
</dbReference>
<dbReference type="GO" id="GO:0005886">
    <property type="term" value="C:plasma membrane"/>
    <property type="evidence" value="ECO:0007669"/>
    <property type="project" value="UniProtKB-SubCell"/>
</dbReference>
<reference evidence="9 10" key="1">
    <citation type="submission" date="2019-03" db="EMBL/GenBank/DDBJ databases">
        <title>Genomic Encyclopedia of Type Strains, Phase IV (KMG-IV): sequencing the most valuable type-strain genomes for metagenomic binning, comparative biology and taxonomic classification.</title>
        <authorList>
            <person name="Goeker M."/>
        </authorList>
    </citation>
    <scope>NUCLEOTIDE SEQUENCE [LARGE SCALE GENOMIC DNA]</scope>
    <source>
        <strain evidence="9 10">DSM 29487</strain>
    </source>
</reference>
<dbReference type="GeneID" id="98915720"/>
<dbReference type="InterPro" id="IPR042094">
    <property type="entry name" value="T2SS_GspF_sf"/>
</dbReference>
<dbReference type="AlphaFoldDB" id="A0A4R3Z3J4"/>
<dbReference type="RefSeq" id="WP_066443277.1">
    <property type="nucleotide sequence ID" value="NZ_JANKBF010000013.1"/>
</dbReference>